<reference evidence="2" key="1">
    <citation type="journal article" date="2016" name="Sci. Rep.">
        <title>Molecular characterization of firefly nuptial gifts: a multi-omics approach sheds light on postcopulatory sexual selection.</title>
        <authorList>
            <person name="Al-Wathiqui N."/>
            <person name="Fallon T.R."/>
            <person name="South A."/>
            <person name="Weng J.K."/>
            <person name="Lewis S.M."/>
        </authorList>
    </citation>
    <scope>NUCLEOTIDE SEQUENCE</scope>
</reference>
<evidence type="ECO:0000313" key="2">
    <source>
        <dbReference type="EMBL" id="JAV70831.1"/>
    </source>
</evidence>
<dbReference type="EMBL" id="GEZM01060897">
    <property type="protein sequence ID" value="JAV70831.1"/>
    <property type="molecule type" value="Transcribed_RNA"/>
</dbReference>
<reference evidence="3" key="3">
    <citation type="submission" date="2019-08" db="EMBL/GenBank/DDBJ databases">
        <authorList>
            <consortium name="Photinus pyralis genome working group"/>
            <person name="Fallon T.R."/>
            <person name="Sander Lower S.E."/>
            <person name="Weng J.-K."/>
        </authorList>
    </citation>
    <scope>NUCLEOTIDE SEQUENCE</scope>
    <source>
        <strain evidence="3">1611_PpyrPB1</strain>
        <tissue evidence="3">Whole body</tissue>
    </source>
</reference>
<organism evidence="2">
    <name type="scientific">Photinus pyralis</name>
    <name type="common">Common eastern firefly</name>
    <name type="synonym">Lampyris pyralis</name>
    <dbReference type="NCBI Taxonomy" id="7054"/>
    <lineage>
        <taxon>Eukaryota</taxon>
        <taxon>Metazoa</taxon>
        <taxon>Ecdysozoa</taxon>
        <taxon>Arthropoda</taxon>
        <taxon>Hexapoda</taxon>
        <taxon>Insecta</taxon>
        <taxon>Pterygota</taxon>
        <taxon>Neoptera</taxon>
        <taxon>Endopterygota</taxon>
        <taxon>Coleoptera</taxon>
        <taxon>Polyphaga</taxon>
        <taxon>Elateriformia</taxon>
        <taxon>Elateroidea</taxon>
        <taxon>Lampyridae</taxon>
        <taxon>Lampyrinae</taxon>
        <taxon>Photinus</taxon>
    </lineage>
</organism>
<dbReference type="SMART" id="SM00696">
    <property type="entry name" value="DM9"/>
    <property type="match status" value="1"/>
</dbReference>
<keyword evidence="4" id="KW-1185">Reference proteome</keyword>
<sequence>MQYKVGRKNTQVSVVLFAAMFLIFAFAVFSTFLAQGSATGYYWRDYDGFIPPDAFVAARDDYGNPIYIGQVLHSDKLIPAKILHNDRAAYYELDNKEYEKKENVKIFCTKDPAQFEWIPTSSQELNTITGKFLVKGGYQPNSSTYIGRTTSVGETVLGKVIADTSKDALHVTQKGKSHSFTTFEVLSCKQKAKNDQVTTIVVKSVD</sequence>
<dbReference type="Pfam" id="PF11901">
    <property type="entry name" value="DM9"/>
    <property type="match status" value="1"/>
</dbReference>
<evidence type="ECO:0000313" key="3">
    <source>
        <dbReference type="EMBL" id="KAB0792200.1"/>
    </source>
</evidence>
<dbReference type="Proteomes" id="UP000327044">
    <property type="component" value="Unassembled WGS sequence"/>
</dbReference>
<feature type="transmembrane region" description="Helical" evidence="1">
    <location>
        <begin position="12"/>
        <end position="34"/>
    </location>
</feature>
<dbReference type="EMBL" id="VVIM01000010">
    <property type="protein sequence ID" value="KAB0792200.1"/>
    <property type="molecule type" value="Genomic_DNA"/>
</dbReference>
<proteinExistence type="predicted"/>
<dbReference type="PANTHER" id="PTHR31649:SF10">
    <property type="entry name" value="IP19903P-RELATED"/>
    <property type="match status" value="1"/>
</dbReference>
<dbReference type="InParanoid" id="A0A1Y1LD62"/>
<dbReference type="PANTHER" id="PTHR31649">
    <property type="entry name" value="AGAP009604-PA"/>
    <property type="match status" value="1"/>
</dbReference>
<keyword evidence="1" id="KW-1133">Transmembrane helix</keyword>
<keyword evidence="1" id="KW-0812">Transmembrane</keyword>
<keyword evidence="1" id="KW-0472">Membrane</keyword>
<reference evidence="3 4" key="2">
    <citation type="journal article" date="2018" name="Elife">
        <title>Firefly genomes illuminate parallel origins of bioluminescence in beetles.</title>
        <authorList>
            <person name="Fallon T.R."/>
            <person name="Lower S.E."/>
            <person name="Chang C.H."/>
            <person name="Bessho-Uehara M."/>
            <person name="Martin G.J."/>
            <person name="Bewick A.J."/>
            <person name="Behringer M."/>
            <person name="Debat H.J."/>
            <person name="Wong I."/>
            <person name="Day J.C."/>
            <person name="Suvorov A."/>
            <person name="Silva C.J."/>
            <person name="Stanger-Hall K.F."/>
            <person name="Hall D.W."/>
            <person name="Schmitz R.J."/>
            <person name="Nelson D.R."/>
            <person name="Lewis S.M."/>
            <person name="Shigenobu S."/>
            <person name="Bybee S.M."/>
            <person name="Larracuente A.M."/>
            <person name="Oba Y."/>
            <person name="Weng J.K."/>
        </authorList>
    </citation>
    <scope>NUCLEOTIDE SEQUENCE [LARGE SCALE GENOMIC DNA]</scope>
    <source>
        <strain evidence="3">1611_PpyrPB1</strain>
        <tissue evidence="3">Whole body</tissue>
    </source>
</reference>
<gene>
    <name evidence="3" type="ORF">PPYR_14159</name>
</gene>
<dbReference type="AlphaFoldDB" id="A0A1Y1LD62"/>
<protein>
    <submittedName>
        <fullName evidence="2">Uncharacterized protein</fullName>
    </submittedName>
</protein>
<evidence type="ECO:0000256" key="1">
    <source>
        <dbReference type="SAM" id="Phobius"/>
    </source>
</evidence>
<dbReference type="InterPro" id="IPR006616">
    <property type="entry name" value="DM9_repeat"/>
</dbReference>
<accession>A0A1Y1LD62</accession>
<name>A0A1Y1LD62_PHOPY</name>
<dbReference type="OrthoDB" id="6767006at2759"/>
<evidence type="ECO:0000313" key="4">
    <source>
        <dbReference type="Proteomes" id="UP000327044"/>
    </source>
</evidence>